<accession>A0A1F6EIZ4</accession>
<feature type="compositionally biased region" description="Gly residues" evidence="1">
    <location>
        <begin position="115"/>
        <end position="160"/>
    </location>
</feature>
<feature type="compositionally biased region" description="Gly residues" evidence="1">
    <location>
        <begin position="84"/>
        <end position="105"/>
    </location>
</feature>
<comment type="caution">
    <text evidence="2">The sequence shown here is derived from an EMBL/GenBank/DDBJ whole genome shotgun (WGS) entry which is preliminary data.</text>
</comment>
<feature type="region of interest" description="Disordered" evidence="1">
    <location>
        <begin position="198"/>
        <end position="221"/>
    </location>
</feature>
<feature type="region of interest" description="Disordered" evidence="1">
    <location>
        <begin position="53"/>
        <end position="160"/>
    </location>
</feature>
<evidence type="ECO:0000256" key="1">
    <source>
        <dbReference type="SAM" id="MobiDB-lite"/>
    </source>
</evidence>
<organism evidence="2 3">
    <name type="scientific">Candidatus Kaiserbacteria bacterium RIFCSPLOWO2_01_FULL_50_24</name>
    <dbReference type="NCBI Taxonomy" id="1798507"/>
    <lineage>
        <taxon>Bacteria</taxon>
        <taxon>Candidatus Kaiseribacteriota</taxon>
    </lineage>
</organism>
<dbReference type="EMBL" id="MFLU01000022">
    <property type="protein sequence ID" value="OGG73302.1"/>
    <property type="molecule type" value="Genomic_DNA"/>
</dbReference>
<gene>
    <name evidence="2" type="ORF">A3A34_03410</name>
</gene>
<reference evidence="2 3" key="1">
    <citation type="journal article" date="2016" name="Nat. Commun.">
        <title>Thousands of microbial genomes shed light on interconnected biogeochemical processes in an aquifer system.</title>
        <authorList>
            <person name="Anantharaman K."/>
            <person name="Brown C.T."/>
            <person name="Hug L.A."/>
            <person name="Sharon I."/>
            <person name="Castelle C.J."/>
            <person name="Probst A.J."/>
            <person name="Thomas B.C."/>
            <person name="Singh A."/>
            <person name="Wilkins M.J."/>
            <person name="Karaoz U."/>
            <person name="Brodie E.L."/>
            <person name="Williams K.H."/>
            <person name="Hubbard S.S."/>
            <person name="Banfield J.F."/>
        </authorList>
    </citation>
    <scope>NUCLEOTIDE SEQUENCE [LARGE SCALE GENOMIC DNA]</scope>
</reference>
<proteinExistence type="predicted"/>
<sequence length="419" mass="41357">MDLTDKEVYKYNSNGTYASFSFDTAASGNGGPLGITWDGTYFWVMDEDDDEVYQYGGGTSGTPVSGEDGGQSMFGSPTPLVANGGSGGTGGKSTLGTGGAGGSASGGDTNTAGNSGAGGTLGTPTSGGAGGNSPSGGTGGAGGTGDSDGSAGGAPGAGGGGASYNTQTTAGGGGGGGAYSEKTYSAGELTPGSIIDVTVGAGGAGGDDGGSGHSGGAGAGGRIEITYAQNPTTDADGWDGWISLRGTSPDYGVVGAETGAFSGFAWGSDVVGWVDFAGAYTTYTPCSPTYFCSADDQWYRNQFCSETFVQTCSYLCSSGVCVPLPPPTPTENEDGNGNLKVIPQLVRVGGTTNVIWNVEFASLCIVSAPDVGDEWTGNTGNYESKPIPFPTVYSLDCTGDGGELHQSVTVNIVPVWQEI</sequence>
<dbReference type="SUPFAM" id="SSF63825">
    <property type="entry name" value="YWTD domain"/>
    <property type="match status" value="1"/>
</dbReference>
<dbReference type="Proteomes" id="UP000178587">
    <property type="component" value="Unassembled WGS sequence"/>
</dbReference>
<evidence type="ECO:0000313" key="3">
    <source>
        <dbReference type="Proteomes" id="UP000178587"/>
    </source>
</evidence>
<protein>
    <submittedName>
        <fullName evidence="2">Uncharacterized protein</fullName>
    </submittedName>
</protein>
<dbReference type="AlphaFoldDB" id="A0A1F6EIZ4"/>
<feature type="compositionally biased region" description="Gly residues" evidence="1">
    <location>
        <begin position="200"/>
        <end position="221"/>
    </location>
</feature>
<evidence type="ECO:0000313" key="2">
    <source>
        <dbReference type="EMBL" id="OGG73302.1"/>
    </source>
</evidence>
<name>A0A1F6EIZ4_9BACT</name>